<feature type="region of interest" description="Disordered" evidence="1">
    <location>
        <begin position="264"/>
        <end position="284"/>
    </location>
</feature>
<dbReference type="EMBL" id="AP028217">
    <property type="protein sequence ID" value="BEI93547.1"/>
    <property type="molecule type" value="Genomic_DNA"/>
</dbReference>
<reference evidence="2" key="1">
    <citation type="journal article" date="2023" name="BMC Genomics">
        <title>Chromosome-level genome assemblies of Cutaneotrichosporon spp. (Trichosporonales, Basidiomycota) reveal imbalanced evolution between nucleotide sequences and chromosome synteny.</title>
        <authorList>
            <person name="Kobayashi Y."/>
            <person name="Kayamori A."/>
            <person name="Aoki K."/>
            <person name="Shiwa Y."/>
            <person name="Matsutani M."/>
            <person name="Fujita N."/>
            <person name="Sugita T."/>
            <person name="Iwasaki W."/>
            <person name="Tanaka N."/>
            <person name="Takashima M."/>
        </authorList>
    </citation>
    <scope>NUCLEOTIDE SEQUENCE</scope>
    <source>
        <strain evidence="2">HIS019</strain>
    </source>
</reference>
<accession>A0AA48L7X2</accession>
<sequence length="772" mass="81134">MPPKRLRSASATAARSAASSSAAAAAAVPASFAAAAAAEPGGAPSAHDEFVLRPVSLTPWLDSRGRSKRRWKQAAAFIPTLGGHGLSFDALLCHLTVSQRAAKSVVSVASNQMSPQVPRDREEQSAADRDAREAYFLDQPRRASAFARSVRVPPLPARMATEDFWAAGPVLFWSWVSQWYAGLPDELDLGLPAPISGNSPAAVDRVMEALYLCGMADVDLANLGHRGFHVSFWSSLKEAALAAAASPTHSLLALSADCLREAANRPIARPPDRPTTSRTGPQPLARPAAIVVGVRPVSVAPADSLAIPDMVPYRHAPTLRSRADAPQVEEAGRGPAAPLGLVSEAPVLAPLALSPPVATPGPVLAPPPVLGKSWPVAADRASKRSSAAPPGLSPRPVVCYGSQEPGPACWSPHSNCSHCSGQVRPASASRLAWFRTLVVLQHVPLCTQGELVGLRDTLRALAIDLAAGSRMSAPIIALALGDAPLAAESARPHGSHIDTIVDTIVDTIDDGVDDDDDDTPVSYPMASAVPELPQPTTTSVVPWVHFRRIVGPDVPSPQPRTINGHNHVIQSSDDVVALPGSRVLQNGVLSIVPEKYALLGGVFACGCCQEDDIPCLIPLAMLGAQSHTRRNCRACTSSPTRLCSLNIRRDYAAHRGHYLVVLVCALAAWLIEDASHPGSAIGSAWLGSLEAVVLGRWSSMGDFPICPPGESPAAIRLRDAAATWAAHPWLVGSNDVARLSFPCITTVDQVRDAPRVCARLPSGEGETSDMAE</sequence>
<evidence type="ECO:0000256" key="1">
    <source>
        <dbReference type="SAM" id="MobiDB-lite"/>
    </source>
</evidence>
<dbReference type="GeneID" id="85497417"/>
<dbReference type="RefSeq" id="XP_060458812.1">
    <property type="nucleotide sequence ID" value="XM_060602416.1"/>
</dbReference>
<feature type="compositionally biased region" description="Basic and acidic residues" evidence="1">
    <location>
        <begin position="118"/>
        <end position="129"/>
    </location>
</feature>
<gene>
    <name evidence="2" type="ORF">CcaverHIS019_0600060</name>
</gene>
<dbReference type="AlphaFoldDB" id="A0AA48L7X2"/>
<protein>
    <submittedName>
        <fullName evidence="2">Uncharacterized protein</fullName>
    </submittedName>
</protein>
<keyword evidence="3" id="KW-1185">Reference proteome</keyword>
<evidence type="ECO:0000313" key="3">
    <source>
        <dbReference type="Proteomes" id="UP001233271"/>
    </source>
</evidence>
<evidence type="ECO:0000313" key="2">
    <source>
        <dbReference type="EMBL" id="BEI93547.1"/>
    </source>
</evidence>
<name>A0AA48L7X2_9TREE</name>
<feature type="region of interest" description="Disordered" evidence="1">
    <location>
        <begin position="110"/>
        <end position="129"/>
    </location>
</feature>
<dbReference type="KEGG" id="ccac:CcaHIS019_0600060"/>
<organism evidence="2 3">
    <name type="scientific">Cutaneotrichosporon cavernicola</name>
    <dbReference type="NCBI Taxonomy" id="279322"/>
    <lineage>
        <taxon>Eukaryota</taxon>
        <taxon>Fungi</taxon>
        <taxon>Dikarya</taxon>
        <taxon>Basidiomycota</taxon>
        <taxon>Agaricomycotina</taxon>
        <taxon>Tremellomycetes</taxon>
        <taxon>Trichosporonales</taxon>
        <taxon>Trichosporonaceae</taxon>
        <taxon>Cutaneotrichosporon</taxon>
    </lineage>
</organism>
<proteinExistence type="predicted"/>
<dbReference type="Proteomes" id="UP001233271">
    <property type="component" value="Chromosome 6"/>
</dbReference>